<dbReference type="AlphaFoldDB" id="A0AAD8EU01"/>
<keyword evidence="2" id="KW-1185">Reference proteome</keyword>
<evidence type="ECO:0000313" key="2">
    <source>
        <dbReference type="Proteomes" id="UP001233999"/>
    </source>
</evidence>
<evidence type="ECO:0000313" key="1">
    <source>
        <dbReference type="EMBL" id="KAJ9601632.1"/>
    </source>
</evidence>
<feature type="non-terminal residue" evidence="1">
    <location>
        <position position="367"/>
    </location>
</feature>
<dbReference type="Proteomes" id="UP001233999">
    <property type="component" value="Unassembled WGS sequence"/>
</dbReference>
<sequence>MLNAFIVNRGDLLQQGKLSKPEMAWLRLGAGCAMLKICEQKGVGDQFNAEQFYHLSLLMTDEVPQVRELFAAKLHKGLSKGIPNNRCLPLDFMGYYALAGQEPDKKIKTQIRQHMISDINKRREYIKTLPVWSSSGPTEKGMGQLAHILPDYMLVFAVPVLAHDPDFTTYDDVEQLTRMRQCLWFILEPLMTKNEFYCFGFYKNLIERMKNQKDALKGEDDSMNYKLWAICDLAMGIILSKTTNYEMKEFPADTRIPTMYFRRHEEPLWVNAKLYLPPEMQVNMNFHKCKDSTAGGVKLISRGKVRGRPVKQQGVGINETDVKPSEASETKIQLPGMEEECVSECDEPPAKRASVEHKLEPMQCVFV</sequence>
<name>A0AAD8EU01_DIPPU</name>
<reference evidence="1" key="1">
    <citation type="journal article" date="2023" name="IScience">
        <title>Live-bearing cockroach genome reveals convergent evolutionary mechanisms linked to viviparity in insects and beyond.</title>
        <authorList>
            <person name="Fouks B."/>
            <person name="Harrison M.C."/>
            <person name="Mikhailova A.A."/>
            <person name="Marchal E."/>
            <person name="English S."/>
            <person name="Carruthers M."/>
            <person name="Jennings E.C."/>
            <person name="Chiamaka E.L."/>
            <person name="Frigard R.A."/>
            <person name="Pippel M."/>
            <person name="Attardo G.M."/>
            <person name="Benoit J.B."/>
            <person name="Bornberg-Bauer E."/>
            <person name="Tobe S.S."/>
        </authorList>
    </citation>
    <scope>NUCLEOTIDE SEQUENCE</scope>
    <source>
        <strain evidence="1">Stay&amp;Tobe</strain>
    </source>
</reference>
<comment type="caution">
    <text evidence="1">The sequence shown here is derived from an EMBL/GenBank/DDBJ whole genome shotgun (WGS) entry which is preliminary data.</text>
</comment>
<organism evidence="1 2">
    <name type="scientific">Diploptera punctata</name>
    <name type="common">Pacific beetle cockroach</name>
    <dbReference type="NCBI Taxonomy" id="6984"/>
    <lineage>
        <taxon>Eukaryota</taxon>
        <taxon>Metazoa</taxon>
        <taxon>Ecdysozoa</taxon>
        <taxon>Arthropoda</taxon>
        <taxon>Hexapoda</taxon>
        <taxon>Insecta</taxon>
        <taxon>Pterygota</taxon>
        <taxon>Neoptera</taxon>
        <taxon>Polyneoptera</taxon>
        <taxon>Dictyoptera</taxon>
        <taxon>Blattodea</taxon>
        <taxon>Blaberoidea</taxon>
        <taxon>Blaberidae</taxon>
        <taxon>Diplopterinae</taxon>
        <taxon>Diploptera</taxon>
    </lineage>
</organism>
<gene>
    <name evidence="1" type="ORF">L9F63_000240</name>
</gene>
<dbReference type="EMBL" id="JASPKZ010000007">
    <property type="protein sequence ID" value="KAJ9601632.1"/>
    <property type="molecule type" value="Genomic_DNA"/>
</dbReference>
<dbReference type="Pfam" id="PF20168">
    <property type="entry name" value="PDS5"/>
    <property type="match status" value="1"/>
</dbReference>
<protein>
    <submittedName>
        <fullName evidence="1">Uncharacterized protein</fullName>
    </submittedName>
</protein>
<accession>A0AAD8EU01</accession>
<reference evidence="1" key="2">
    <citation type="submission" date="2023-05" db="EMBL/GenBank/DDBJ databases">
        <authorList>
            <person name="Fouks B."/>
        </authorList>
    </citation>
    <scope>NUCLEOTIDE SEQUENCE</scope>
    <source>
        <strain evidence="1">Stay&amp;Tobe</strain>
        <tissue evidence="1">Testes</tissue>
    </source>
</reference>
<proteinExistence type="predicted"/>